<evidence type="ECO:0000256" key="1">
    <source>
        <dbReference type="SAM" id="MobiDB-lite"/>
    </source>
</evidence>
<protein>
    <submittedName>
        <fullName evidence="2">Uncharacterized protein</fullName>
    </submittedName>
</protein>
<accession>A0AAV4AVF9</accession>
<sequence length="201" mass="22397">MARMVRAKVKIVLSQQAIRILRFLELLCCISGQEPPRIHRFRAVHASKKITSNCECPRYVNTQRVLLLMFPKECVLFFYVPDGERAVVNVPDGDSTIVGVPHGDSTIVGVPHGDSTIVGVPDGGSVVVTLNLGSVRTRAKLIPSFEWKRKRHEALHKSILKKPNAFNTKPSLHGDLKLSGFPSDQDADSHSTEPQRREEQK</sequence>
<gene>
    <name evidence="2" type="ORF">PoB_003703600</name>
</gene>
<keyword evidence="3" id="KW-1185">Reference proteome</keyword>
<reference evidence="2 3" key="1">
    <citation type="journal article" date="2021" name="Elife">
        <title>Chloroplast acquisition without the gene transfer in kleptoplastic sea slugs, Plakobranchus ocellatus.</title>
        <authorList>
            <person name="Maeda T."/>
            <person name="Takahashi S."/>
            <person name="Yoshida T."/>
            <person name="Shimamura S."/>
            <person name="Takaki Y."/>
            <person name="Nagai Y."/>
            <person name="Toyoda A."/>
            <person name="Suzuki Y."/>
            <person name="Arimoto A."/>
            <person name="Ishii H."/>
            <person name="Satoh N."/>
            <person name="Nishiyama T."/>
            <person name="Hasebe M."/>
            <person name="Maruyama T."/>
            <person name="Minagawa J."/>
            <person name="Obokata J."/>
            <person name="Shigenobu S."/>
        </authorList>
    </citation>
    <scope>NUCLEOTIDE SEQUENCE [LARGE SCALE GENOMIC DNA]</scope>
</reference>
<organism evidence="2 3">
    <name type="scientific">Plakobranchus ocellatus</name>
    <dbReference type="NCBI Taxonomy" id="259542"/>
    <lineage>
        <taxon>Eukaryota</taxon>
        <taxon>Metazoa</taxon>
        <taxon>Spiralia</taxon>
        <taxon>Lophotrochozoa</taxon>
        <taxon>Mollusca</taxon>
        <taxon>Gastropoda</taxon>
        <taxon>Heterobranchia</taxon>
        <taxon>Euthyneura</taxon>
        <taxon>Panpulmonata</taxon>
        <taxon>Sacoglossa</taxon>
        <taxon>Placobranchoidea</taxon>
        <taxon>Plakobranchidae</taxon>
        <taxon>Plakobranchus</taxon>
    </lineage>
</organism>
<name>A0AAV4AVF9_9GAST</name>
<feature type="compositionally biased region" description="Basic and acidic residues" evidence="1">
    <location>
        <begin position="187"/>
        <end position="201"/>
    </location>
</feature>
<feature type="region of interest" description="Disordered" evidence="1">
    <location>
        <begin position="165"/>
        <end position="201"/>
    </location>
</feature>
<dbReference type="Proteomes" id="UP000735302">
    <property type="component" value="Unassembled WGS sequence"/>
</dbReference>
<evidence type="ECO:0000313" key="3">
    <source>
        <dbReference type="Proteomes" id="UP000735302"/>
    </source>
</evidence>
<dbReference type="AlphaFoldDB" id="A0AAV4AVF9"/>
<proteinExistence type="predicted"/>
<comment type="caution">
    <text evidence="2">The sequence shown here is derived from an EMBL/GenBank/DDBJ whole genome shotgun (WGS) entry which is preliminary data.</text>
</comment>
<dbReference type="EMBL" id="BLXT01004186">
    <property type="protein sequence ID" value="GFO10531.1"/>
    <property type="molecule type" value="Genomic_DNA"/>
</dbReference>
<evidence type="ECO:0000313" key="2">
    <source>
        <dbReference type="EMBL" id="GFO10531.1"/>
    </source>
</evidence>